<dbReference type="SUPFAM" id="SSF52540">
    <property type="entry name" value="P-loop containing nucleoside triphosphate hydrolases"/>
    <property type="match status" value="1"/>
</dbReference>
<feature type="non-terminal residue" evidence="1">
    <location>
        <position position="203"/>
    </location>
</feature>
<dbReference type="InterPro" id="IPR027417">
    <property type="entry name" value="P-loop_NTPase"/>
</dbReference>
<dbReference type="EMBL" id="BARS01038401">
    <property type="protein sequence ID" value="GAG22193.1"/>
    <property type="molecule type" value="Genomic_DNA"/>
</dbReference>
<proteinExistence type="predicted"/>
<accession>X0WC91</accession>
<reference evidence="1" key="1">
    <citation type="journal article" date="2014" name="Front. Microbiol.">
        <title>High frequency of phylogenetically diverse reductive dehalogenase-homologous genes in deep subseafloor sedimentary metagenomes.</title>
        <authorList>
            <person name="Kawai M."/>
            <person name="Futagami T."/>
            <person name="Toyoda A."/>
            <person name="Takaki Y."/>
            <person name="Nishi S."/>
            <person name="Hori S."/>
            <person name="Arai W."/>
            <person name="Tsubouchi T."/>
            <person name="Morono Y."/>
            <person name="Uchiyama I."/>
            <person name="Ito T."/>
            <person name="Fujiyama A."/>
            <person name="Inagaki F."/>
            <person name="Takami H."/>
        </authorList>
    </citation>
    <scope>NUCLEOTIDE SEQUENCE</scope>
    <source>
        <strain evidence="1">Expedition CK06-06</strain>
    </source>
</reference>
<dbReference type="Gene3D" id="3.40.50.300">
    <property type="entry name" value="P-loop containing nucleotide triphosphate hydrolases"/>
    <property type="match status" value="1"/>
</dbReference>
<sequence>MGIDKEERSFREEEVICQHENQAMSQKIFDNVEVLAQELINSFEELKVIVIDGIDGSGKSFLATELASRLNAVHLDLDTFLDREKGGFKDYLRYEELKRTYEKSLGKNTIIIIEGVCVIEVMERLYLKPDVRIYVKRLIAGGMWFDGKFLDLGNNADEVIKIEEERIREFSSMFNDKADTTNDVVLSGLRKEIIRYHFGHLPH</sequence>
<comment type="caution">
    <text evidence="1">The sequence shown here is derived from an EMBL/GenBank/DDBJ whole genome shotgun (WGS) entry which is preliminary data.</text>
</comment>
<protein>
    <submittedName>
        <fullName evidence="1">Uncharacterized protein</fullName>
    </submittedName>
</protein>
<gene>
    <name evidence="1" type="ORF">S01H1_58767</name>
</gene>
<evidence type="ECO:0000313" key="1">
    <source>
        <dbReference type="EMBL" id="GAG22193.1"/>
    </source>
</evidence>
<organism evidence="1">
    <name type="scientific">marine sediment metagenome</name>
    <dbReference type="NCBI Taxonomy" id="412755"/>
    <lineage>
        <taxon>unclassified sequences</taxon>
        <taxon>metagenomes</taxon>
        <taxon>ecological metagenomes</taxon>
    </lineage>
</organism>
<dbReference type="AlphaFoldDB" id="X0WC91"/>
<name>X0WC91_9ZZZZ</name>